<evidence type="ECO:0000256" key="2">
    <source>
        <dbReference type="SAM" id="MobiDB-lite"/>
    </source>
</evidence>
<dbReference type="Proteomes" id="UP000507470">
    <property type="component" value="Unassembled WGS sequence"/>
</dbReference>
<keyword evidence="6" id="KW-1185">Reference proteome</keyword>
<keyword evidence="3" id="KW-0472">Membrane</keyword>
<feature type="domain" description="Reverse transcriptase" evidence="4">
    <location>
        <begin position="272"/>
        <end position="363"/>
    </location>
</feature>
<dbReference type="InterPro" id="IPR000477">
    <property type="entry name" value="RT_dom"/>
</dbReference>
<name>A0A6J8C799_MYTCO</name>
<feature type="region of interest" description="Disordered" evidence="2">
    <location>
        <begin position="1"/>
        <end position="57"/>
    </location>
</feature>
<evidence type="ECO:0000256" key="1">
    <source>
        <dbReference type="SAM" id="Coils"/>
    </source>
</evidence>
<feature type="transmembrane region" description="Helical" evidence="3">
    <location>
        <begin position="342"/>
        <end position="362"/>
    </location>
</feature>
<evidence type="ECO:0000313" key="6">
    <source>
        <dbReference type="Proteomes" id="UP000507470"/>
    </source>
</evidence>
<keyword evidence="1" id="KW-0175">Coiled coil</keyword>
<dbReference type="AlphaFoldDB" id="A0A6J8C799"/>
<organism evidence="5 6">
    <name type="scientific">Mytilus coruscus</name>
    <name type="common">Sea mussel</name>
    <dbReference type="NCBI Taxonomy" id="42192"/>
    <lineage>
        <taxon>Eukaryota</taxon>
        <taxon>Metazoa</taxon>
        <taxon>Spiralia</taxon>
        <taxon>Lophotrochozoa</taxon>
        <taxon>Mollusca</taxon>
        <taxon>Bivalvia</taxon>
        <taxon>Autobranchia</taxon>
        <taxon>Pteriomorphia</taxon>
        <taxon>Mytilida</taxon>
        <taxon>Mytiloidea</taxon>
        <taxon>Mytilidae</taxon>
        <taxon>Mytilinae</taxon>
        <taxon>Mytilus</taxon>
    </lineage>
</organism>
<proteinExistence type="predicted"/>
<keyword evidence="3" id="KW-1133">Transmembrane helix</keyword>
<evidence type="ECO:0000256" key="3">
    <source>
        <dbReference type="SAM" id="Phobius"/>
    </source>
</evidence>
<protein>
    <recommendedName>
        <fullName evidence="4">Reverse transcriptase domain-containing protein</fullName>
    </recommendedName>
</protein>
<feature type="compositionally biased region" description="Basic and acidic residues" evidence="2">
    <location>
        <begin position="1"/>
        <end position="14"/>
    </location>
</feature>
<reference evidence="5 6" key="1">
    <citation type="submission" date="2020-06" db="EMBL/GenBank/DDBJ databases">
        <authorList>
            <person name="Li R."/>
            <person name="Bekaert M."/>
        </authorList>
    </citation>
    <scope>NUCLEOTIDE SEQUENCE [LARGE SCALE GENOMIC DNA]</scope>
    <source>
        <strain evidence="6">wild</strain>
    </source>
</reference>
<feature type="compositionally biased region" description="Polar residues" evidence="2">
    <location>
        <begin position="31"/>
        <end position="43"/>
    </location>
</feature>
<dbReference type="OrthoDB" id="447743at2759"/>
<dbReference type="Pfam" id="PF00078">
    <property type="entry name" value="RVT_1"/>
    <property type="match status" value="1"/>
</dbReference>
<evidence type="ECO:0000259" key="4">
    <source>
        <dbReference type="Pfam" id="PF00078"/>
    </source>
</evidence>
<feature type="coiled-coil region" evidence="1">
    <location>
        <begin position="115"/>
        <end position="174"/>
    </location>
</feature>
<keyword evidence="3" id="KW-0812">Transmembrane</keyword>
<gene>
    <name evidence="5" type="ORF">MCOR_27255</name>
</gene>
<evidence type="ECO:0000313" key="5">
    <source>
        <dbReference type="EMBL" id="CAC5392315.1"/>
    </source>
</evidence>
<dbReference type="PANTHER" id="PTHR19446">
    <property type="entry name" value="REVERSE TRANSCRIPTASES"/>
    <property type="match status" value="1"/>
</dbReference>
<dbReference type="EMBL" id="CACVKT020004943">
    <property type="protein sequence ID" value="CAC5392315.1"/>
    <property type="molecule type" value="Genomic_DNA"/>
</dbReference>
<feature type="compositionally biased region" description="Basic and acidic residues" evidence="2">
    <location>
        <begin position="44"/>
        <end position="57"/>
    </location>
</feature>
<accession>A0A6J8C799</accession>
<sequence length="368" mass="42429">MTEDHSQEAHHSAEDLFPDEATQINIDDEQGNQNQQRTSTPSADSRKEKIQWPPTDDRRWEIFDEDLDKILDNTLTGDVQRKISSLSTIVYAVGQDRFGVSNTKTREGTQGNMKHNRRQQEIQTLRTEINDVTKQYRRANEEEKEGLNELRSILREKRNNLQRAERIRKARRERGKKRAMFVANPYKFTKATLDGTKAGSVKSTKEEVEKHLSETHRDERQWEHLGNCNRIENVPEPEIPMNTKEPSWKEVSDVVKKARSASSPGPNGIPYKAKVNKKDLTVVWLDLANAYGTVPHMLIQQSLDHYHIPDHFKKAIRSYLSGIELRFTTSTFTTTWQKLQKGIVTGCTISVILFVMGMNMIIKSGERD</sequence>